<protein>
    <submittedName>
        <fullName evidence="2">Uncharacterized protein</fullName>
    </submittedName>
</protein>
<dbReference type="EMBL" id="JARKIF010000002">
    <property type="protein sequence ID" value="KAJ7647675.1"/>
    <property type="molecule type" value="Genomic_DNA"/>
</dbReference>
<proteinExistence type="predicted"/>
<dbReference type="Proteomes" id="UP001221142">
    <property type="component" value="Unassembled WGS sequence"/>
</dbReference>
<organism evidence="2 3">
    <name type="scientific">Roridomyces roridus</name>
    <dbReference type="NCBI Taxonomy" id="1738132"/>
    <lineage>
        <taxon>Eukaryota</taxon>
        <taxon>Fungi</taxon>
        <taxon>Dikarya</taxon>
        <taxon>Basidiomycota</taxon>
        <taxon>Agaricomycotina</taxon>
        <taxon>Agaricomycetes</taxon>
        <taxon>Agaricomycetidae</taxon>
        <taxon>Agaricales</taxon>
        <taxon>Marasmiineae</taxon>
        <taxon>Mycenaceae</taxon>
        <taxon>Roridomyces</taxon>
    </lineage>
</organism>
<reference evidence="2" key="1">
    <citation type="submission" date="2023-03" db="EMBL/GenBank/DDBJ databases">
        <title>Massive genome expansion in bonnet fungi (Mycena s.s.) driven by repeated elements and novel gene families across ecological guilds.</title>
        <authorList>
            <consortium name="Lawrence Berkeley National Laboratory"/>
            <person name="Harder C.B."/>
            <person name="Miyauchi S."/>
            <person name="Viragh M."/>
            <person name="Kuo A."/>
            <person name="Thoen E."/>
            <person name="Andreopoulos B."/>
            <person name="Lu D."/>
            <person name="Skrede I."/>
            <person name="Drula E."/>
            <person name="Henrissat B."/>
            <person name="Morin E."/>
            <person name="Kohler A."/>
            <person name="Barry K."/>
            <person name="LaButti K."/>
            <person name="Morin E."/>
            <person name="Salamov A."/>
            <person name="Lipzen A."/>
            <person name="Mereny Z."/>
            <person name="Hegedus B."/>
            <person name="Baldrian P."/>
            <person name="Stursova M."/>
            <person name="Weitz H."/>
            <person name="Taylor A."/>
            <person name="Grigoriev I.V."/>
            <person name="Nagy L.G."/>
            <person name="Martin F."/>
            <person name="Kauserud H."/>
        </authorList>
    </citation>
    <scope>NUCLEOTIDE SEQUENCE</scope>
    <source>
        <strain evidence="2">9284</strain>
    </source>
</reference>
<feature type="signal peptide" evidence="1">
    <location>
        <begin position="1"/>
        <end position="22"/>
    </location>
</feature>
<name>A0AAD7G0U1_9AGAR</name>
<comment type="caution">
    <text evidence="2">The sequence shown here is derived from an EMBL/GenBank/DDBJ whole genome shotgun (WGS) entry which is preliminary data.</text>
</comment>
<evidence type="ECO:0000313" key="3">
    <source>
        <dbReference type="Proteomes" id="UP001221142"/>
    </source>
</evidence>
<feature type="chain" id="PRO_5042003670" evidence="1">
    <location>
        <begin position="23"/>
        <end position="109"/>
    </location>
</feature>
<dbReference type="AlphaFoldDB" id="A0AAD7G0U1"/>
<evidence type="ECO:0000256" key="1">
    <source>
        <dbReference type="SAM" id="SignalP"/>
    </source>
</evidence>
<gene>
    <name evidence="2" type="ORF">FB45DRAFT_894137</name>
</gene>
<keyword evidence="1" id="KW-0732">Signal</keyword>
<keyword evidence="3" id="KW-1185">Reference proteome</keyword>
<evidence type="ECO:0000313" key="2">
    <source>
        <dbReference type="EMBL" id="KAJ7647675.1"/>
    </source>
</evidence>
<sequence length="109" mass="12745">MPARSTRFLAFVGLDLTPLVEAWGLKDDRLTRPLQTRSSIPLSNVPIRYLRNTICLWALHSDDLRHETRLWFTVVREVGKTPSDMHFAQLCAVLWPGPYTEYDHFHRLL</sequence>
<accession>A0AAD7G0U1</accession>